<dbReference type="Gene3D" id="3.50.50.60">
    <property type="entry name" value="FAD/NAD(P)-binding domain"/>
    <property type="match status" value="1"/>
</dbReference>
<dbReference type="InterPro" id="IPR006222">
    <property type="entry name" value="GCVT_N"/>
</dbReference>
<dbReference type="EMBL" id="RQXT01000090">
    <property type="protein sequence ID" value="RRH88288.1"/>
    <property type="molecule type" value="Genomic_DNA"/>
</dbReference>
<dbReference type="Pfam" id="PF01571">
    <property type="entry name" value="GCV_T"/>
    <property type="match status" value="1"/>
</dbReference>
<gene>
    <name evidence="7" type="ORF">EH240_35360</name>
</gene>
<dbReference type="AlphaFoldDB" id="A0A3P3ESA6"/>
<feature type="domain" description="Aminomethyltransferase C-terminal" evidence="5">
    <location>
        <begin position="721"/>
        <end position="805"/>
    </location>
</feature>
<evidence type="ECO:0000256" key="2">
    <source>
        <dbReference type="ARBA" id="ARBA00023002"/>
    </source>
</evidence>
<keyword evidence="2" id="KW-0560">Oxidoreductase</keyword>
<feature type="domain" description="FAD dependent oxidoreductase" evidence="3">
    <location>
        <begin position="9"/>
        <end position="364"/>
    </location>
</feature>
<dbReference type="RefSeq" id="WP_125006985.1">
    <property type="nucleotide sequence ID" value="NZ_RQXT01000090.1"/>
</dbReference>
<evidence type="ECO:0000256" key="1">
    <source>
        <dbReference type="ARBA" id="ARBA00008609"/>
    </source>
</evidence>
<dbReference type="Pfam" id="PF16350">
    <property type="entry name" value="FAO_M"/>
    <property type="match status" value="1"/>
</dbReference>
<dbReference type="GO" id="GO:0016491">
    <property type="term" value="F:oxidoreductase activity"/>
    <property type="evidence" value="ECO:0007669"/>
    <property type="project" value="UniProtKB-KW"/>
</dbReference>
<evidence type="ECO:0000259" key="6">
    <source>
        <dbReference type="Pfam" id="PF16350"/>
    </source>
</evidence>
<dbReference type="Proteomes" id="UP000273786">
    <property type="component" value="Unassembled WGS sequence"/>
</dbReference>
<dbReference type="InterPro" id="IPR028896">
    <property type="entry name" value="GcvT/YgfZ/DmdA"/>
</dbReference>
<dbReference type="Gene3D" id="2.40.30.110">
    <property type="entry name" value="Aminomethyltransferase beta-barrel domains"/>
    <property type="match status" value="1"/>
</dbReference>
<comment type="similarity">
    <text evidence="1">Belongs to the GcvT family.</text>
</comment>
<reference evidence="7 8" key="1">
    <citation type="submission" date="2018-11" db="EMBL/GenBank/DDBJ databases">
        <title>the genome of Mesorhizobium tamadayense DSM 28320.</title>
        <authorList>
            <person name="Gao J."/>
        </authorList>
    </citation>
    <scope>NUCLEOTIDE SEQUENCE [LARGE SCALE GENOMIC DNA]</scope>
    <source>
        <strain evidence="7 8">DSM 28320</strain>
    </source>
</reference>
<dbReference type="OrthoDB" id="9804379at2"/>
<dbReference type="Gene3D" id="3.30.1360.120">
    <property type="entry name" value="Probable tRNA modification gtpase trme, domain 1"/>
    <property type="match status" value="1"/>
</dbReference>
<dbReference type="PANTHER" id="PTHR43757:SF15">
    <property type="entry name" value="PYRUVATE DEHYDROGENASE PHOSPHATASE REGULATORY SUBUNIT, MITOCHONDRIAL-LIKE"/>
    <property type="match status" value="1"/>
</dbReference>
<dbReference type="SUPFAM" id="SSF51905">
    <property type="entry name" value="FAD/NAD(P)-binding domain"/>
    <property type="match status" value="1"/>
</dbReference>
<proteinExistence type="inferred from homology"/>
<dbReference type="InterPro" id="IPR032503">
    <property type="entry name" value="FAO_M"/>
</dbReference>
<comment type="caution">
    <text evidence="7">The sequence shown here is derived from an EMBL/GenBank/DDBJ whole genome shotgun (WGS) entry which is preliminary data.</text>
</comment>
<keyword evidence="8" id="KW-1185">Reference proteome</keyword>
<dbReference type="InterPro" id="IPR036188">
    <property type="entry name" value="FAD/NAD-bd_sf"/>
</dbReference>
<dbReference type="Gene3D" id="3.30.9.10">
    <property type="entry name" value="D-Amino Acid Oxidase, subunit A, domain 2"/>
    <property type="match status" value="1"/>
</dbReference>
<dbReference type="SUPFAM" id="SSF101790">
    <property type="entry name" value="Aminomethyltransferase beta-barrel domain"/>
    <property type="match status" value="1"/>
</dbReference>
<dbReference type="InterPro" id="IPR006076">
    <property type="entry name" value="FAD-dep_OxRdtase"/>
</dbReference>
<evidence type="ECO:0000259" key="4">
    <source>
        <dbReference type="Pfam" id="PF01571"/>
    </source>
</evidence>
<evidence type="ECO:0000313" key="8">
    <source>
        <dbReference type="Proteomes" id="UP000273786"/>
    </source>
</evidence>
<protein>
    <submittedName>
        <fullName evidence="7">FAD-dependent oxidoreductase</fullName>
    </submittedName>
</protein>
<feature type="domain" description="GCVT N-terminal" evidence="4">
    <location>
        <begin position="424"/>
        <end position="701"/>
    </location>
</feature>
<name>A0A3P3ESA6_9HYPH</name>
<dbReference type="Gene3D" id="3.30.70.1400">
    <property type="entry name" value="Aminomethyltransferase beta-barrel domains"/>
    <property type="match status" value="1"/>
</dbReference>
<dbReference type="InterPro" id="IPR029043">
    <property type="entry name" value="GcvT/YgfZ_C"/>
</dbReference>
<organism evidence="7 8">
    <name type="scientific">Mesorhizobium tamadayense</name>
    <dbReference type="NCBI Taxonomy" id="425306"/>
    <lineage>
        <taxon>Bacteria</taxon>
        <taxon>Pseudomonadati</taxon>
        <taxon>Pseudomonadota</taxon>
        <taxon>Alphaproteobacteria</taxon>
        <taxon>Hyphomicrobiales</taxon>
        <taxon>Phyllobacteriaceae</taxon>
        <taxon>Mesorhizobium</taxon>
    </lineage>
</organism>
<feature type="domain" description="FAD dependent oxidoreductase central" evidence="6">
    <location>
        <begin position="367"/>
        <end position="420"/>
    </location>
</feature>
<dbReference type="SUPFAM" id="SSF103025">
    <property type="entry name" value="Folate-binding domain"/>
    <property type="match status" value="1"/>
</dbReference>
<dbReference type="InterPro" id="IPR013977">
    <property type="entry name" value="GcvT_C"/>
</dbReference>
<dbReference type="InterPro" id="IPR027266">
    <property type="entry name" value="TrmE/GcvT-like"/>
</dbReference>
<dbReference type="Pfam" id="PF01266">
    <property type="entry name" value="DAO"/>
    <property type="match status" value="1"/>
</dbReference>
<accession>A0A3P3ESA6</accession>
<dbReference type="Pfam" id="PF08669">
    <property type="entry name" value="GCV_T_C"/>
    <property type="match status" value="1"/>
</dbReference>
<dbReference type="PANTHER" id="PTHR43757">
    <property type="entry name" value="AMINOMETHYLTRANSFERASE"/>
    <property type="match status" value="1"/>
</dbReference>
<evidence type="ECO:0000259" key="5">
    <source>
        <dbReference type="Pfam" id="PF08669"/>
    </source>
</evidence>
<sequence>MKLPTQARTVIVGGGIIGASIAYHLTKLGWSDVVLLERGQLTSGTTWHAAGLVNQLRTTHTMTDLCRYGATLFSSLKEETGQETGFRRTGSLPVARTPERLTEIARLISLGKTFGVEAHMLSPAEIKELHPLVDISQVIGGAFIPGDGSTNPIDTTQALVKGARSRGAKVLEGITVTGFGVEEGTIRSVVTDHGAIACDVAVLCAGAWSRDIGKLAGVNVPLYAAEHMYVMTEAHKDIRSNLPVLRDTDGYIYIKEDAGKLLIGSFEPKAKSLPMSKLPGNFQFGELGEDWDHFEQPMANAMQLVPLIEQLGVRHFLNGPESFTPDNKFILGEAPNVRKLYVASGFNSQGILSSAGVGKAMSEWIVEGEPTMDLAELDIARFNNFEINERFLHERISESLGLLYAMHWPHRQFETARGIRETPLYSRLKEKGAVFGTSAGWERANWYARDGVNPVYEYSFERQNWFECVRAEHDATRNSVALFDMSTFGKTFIEGPDAEAELQRICANNMAVAEGKVVYTQMLNSRGGIVADVTFTRLSETRYMMVTAAATQPQDMNWVRRNLRPESRVVMTDVTSGFAVLSIMGPRSRELMQKVSPADFSNEAFPFGTAREIEVGYATALAQRMTFVGELGWELYIPTEFVGQIFDLLVKEGEPLGLQLAGYHALDSLRSEKGYRHFGNDITPGDTPLEAGLQFAVSFKKDADFIGRAALERQKAEGLTKKQAFFRLKDAGPILLHDEPIWRDGSIVGRTTSGAYGYTVGSSVAMGYLPVPSENWAEWLATGKFEIELAGVRCAAQASPRPFYDPENSRIKI</sequence>
<evidence type="ECO:0000313" key="7">
    <source>
        <dbReference type="EMBL" id="RRH88288.1"/>
    </source>
</evidence>
<evidence type="ECO:0000259" key="3">
    <source>
        <dbReference type="Pfam" id="PF01266"/>
    </source>
</evidence>
<dbReference type="SUPFAM" id="SSF54373">
    <property type="entry name" value="FAD-linked reductases, C-terminal domain"/>
    <property type="match status" value="1"/>
</dbReference>